<keyword evidence="2" id="KW-1185">Reference proteome</keyword>
<evidence type="ECO:0000313" key="1">
    <source>
        <dbReference type="EMBL" id="TPX77007.1"/>
    </source>
</evidence>
<comment type="caution">
    <text evidence="1">The sequence shown here is derived from an EMBL/GenBank/DDBJ whole genome shotgun (WGS) entry which is preliminary data.</text>
</comment>
<dbReference type="AlphaFoldDB" id="A0A507FPP2"/>
<proteinExistence type="predicted"/>
<dbReference type="Proteomes" id="UP000320333">
    <property type="component" value="Unassembled WGS sequence"/>
</dbReference>
<evidence type="ECO:0000313" key="2">
    <source>
        <dbReference type="Proteomes" id="UP000320333"/>
    </source>
</evidence>
<dbReference type="OrthoDB" id="2157711at2759"/>
<sequence length="439" mass="47622">MPISIDTLWRLVERALETAGTVWGQPASSSLWSMLEKERAKNTNGSLEHTFYADMRKLSELHAANLGAIKGMKSLKGVHTANLGETATGAGEDYMNLMADELVRMNAQMDSGYAGNFNFQWEQAFQNAVPEAMNHKQTSNFDECLDDASKNNLAAFLDEAYSQSQFAGVSEAQEYLNVSAEISSIMAMRDNADHANDPFTQLMEQVHEAALEHAQRPSTGATRSHAVYAAHSAPKPVRLTISEAQTVSRGMHDFYEQQTTTENDMELLGMEIEHYFEEVARRDSEKKSKTFLGAGGKILAGIAKAITGGPKASKSIMKEATMGATERTAMKVSAPSISSGKSNGGTIESISEAIVLNTRETQWNNAESGKTAVKSVAASSASNAGKRHVGAMDAQLAGKPWVKDVYEEKVQTGYDALNPVDVAVDDVIREGLQKLKAKL</sequence>
<name>A0A507FPP2_9FUNG</name>
<gene>
    <name evidence="1" type="ORF">CcCBS67573_g01721</name>
</gene>
<organism evidence="1 2">
    <name type="scientific">Chytriomyces confervae</name>
    <dbReference type="NCBI Taxonomy" id="246404"/>
    <lineage>
        <taxon>Eukaryota</taxon>
        <taxon>Fungi</taxon>
        <taxon>Fungi incertae sedis</taxon>
        <taxon>Chytridiomycota</taxon>
        <taxon>Chytridiomycota incertae sedis</taxon>
        <taxon>Chytridiomycetes</taxon>
        <taxon>Chytridiales</taxon>
        <taxon>Chytriomycetaceae</taxon>
        <taxon>Chytriomyces</taxon>
    </lineage>
</organism>
<protein>
    <submittedName>
        <fullName evidence="1">Uncharacterized protein</fullName>
    </submittedName>
</protein>
<accession>A0A507FPP2</accession>
<dbReference type="EMBL" id="QEAP01000030">
    <property type="protein sequence ID" value="TPX77007.1"/>
    <property type="molecule type" value="Genomic_DNA"/>
</dbReference>
<reference evidence="1 2" key="1">
    <citation type="journal article" date="2019" name="Sci. Rep.">
        <title>Comparative genomics of chytrid fungi reveal insights into the obligate biotrophic and pathogenic lifestyle of Synchytrium endobioticum.</title>
        <authorList>
            <person name="van de Vossenberg B.T.L.H."/>
            <person name="Warris S."/>
            <person name="Nguyen H.D.T."/>
            <person name="van Gent-Pelzer M.P.E."/>
            <person name="Joly D.L."/>
            <person name="van de Geest H.C."/>
            <person name="Bonants P.J.M."/>
            <person name="Smith D.S."/>
            <person name="Levesque C.A."/>
            <person name="van der Lee T.A.J."/>
        </authorList>
    </citation>
    <scope>NUCLEOTIDE SEQUENCE [LARGE SCALE GENOMIC DNA]</scope>
    <source>
        <strain evidence="1 2">CBS 675.73</strain>
    </source>
</reference>